<keyword evidence="2" id="KW-0808">Transferase</keyword>
<dbReference type="Gene3D" id="3.40.50.150">
    <property type="entry name" value="Vaccinia Virus protein VP39"/>
    <property type="match status" value="1"/>
</dbReference>
<dbReference type="Proteomes" id="UP000823521">
    <property type="component" value="Unassembled WGS sequence"/>
</dbReference>
<dbReference type="EMBL" id="WVUH01000560">
    <property type="protein sequence ID" value="MBO4210692.1"/>
    <property type="molecule type" value="Genomic_DNA"/>
</dbReference>
<dbReference type="CDD" id="cd02440">
    <property type="entry name" value="AdoMet_MTases"/>
    <property type="match status" value="1"/>
</dbReference>
<dbReference type="GO" id="GO:0008168">
    <property type="term" value="F:methyltransferase activity"/>
    <property type="evidence" value="ECO:0007669"/>
    <property type="project" value="UniProtKB-KW"/>
</dbReference>
<keyword evidence="6" id="KW-1185">Reference proteome</keyword>
<dbReference type="PANTHER" id="PTHR43464:SF19">
    <property type="entry name" value="UBIQUINONE BIOSYNTHESIS O-METHYLTRANSFERASE, MITOCHONDRIAL"/>
    <property type="match status" value="1"/>
</dbReference>
<comment type="caution">
    <text evidence="5">The sequence shown here is derived from an EMBL/GenBank/DDBJ whole genome shotgun (WGS) entry which is preliminary data.</text>
</comment>
<dbReference type="RefSeq" id="WP_208817764.1">
    <property type="nucleotide sequence ID" value="NZ_WVUH01000560.1"/>
</dbReference>
<keyword evidence="1 5" id="KW-0489">Methyltransferase</keyword>
<dbReference type="PANTHER" id="PTHR43464">
    <property type="entry name" value="METHYLTRANSFERASE"/>
    <property type="match status" value="1"/>
</dbReference>
<dbReference type="InterPro" id="IPR041698">
    <property type="entry name" value="Methyltransf_25"/>
</dbReference>
<gene>
    <name evidence="5" type="ORF">GSF22_32565</name>
</gene>
<dbReference type="SUPFAM" id="SSF53335">
    <property type="entry name" value="S-adenosyl-L-methionine-dependent methyltransferases"/>
    <property type="match status" value="1"/>
</dbReference>
<organism evidence="5 6">
    <name type="scientific">Micromonospora echinofusca</name>
    <dbReference type="NCBI Taxonomy" id="47858"/>
    <lineage>
        <taxon>Bacteria</taxon>
        <taxon>Bacillati</taxon>
        <taxon>Actinomycetota</taxon>
        <taxon>Actinomycetes</taxon>
        <taxon>Micromonosporales</taxon>
        <taxon>Micromonosporaceae</taxon>
        <taxon>Micromonospora</taxon>
    </lineage>
</organism>
<feature type="domain" description="Methyltransferase" evidence="4">
    <location>
        <begin position="56"/>
        <end position="149"/>
    </location>
</feature>
<dbReference type="InterPro" id="IPR029063">
    <property type="entry name" value="SAM-dependent_MTases_sf"/>
</dbReference>
<proteinExistence type="predicted"/>
<evidence type="ECO:0000256" key="3">
    <source>
        <dbReference type="ARBA" id="ARBA00022691"/>
    </source>
</evidence>
<reference evidence="5 6" key="1">
    <citation type="submission" date="2019-12" db="EMBL/GenBank/DDBJ databases">
        <title>Whole genome sequencing of endophytic Actinobacterium Micromonospora sp. MPMI6T.</title>
        <authorList>
            <person name="Evv R."/>
            <person name="Podile A.R."/>
        </authorList>
    </citation>
    <scope>NUCLEOTIDE SEQUENCE [LARGE SCALE GENOMIC DNA]</scope>
    <source>
        <strain evidence="5 6">MPMI6</strain>
    </source>
</reference>
<evidence type="ECO:0000259" key="4">
    <source>
        <dbReference type="Pfam" id="PF13649"/>
    </source>
</evidence>
<name>A0ABS3W1M5_MICEH</name>
<keyword evidence="3" id="KW-0949">S-adenosyl-L-methionine</keyword>
<evidence type="ECO:0000313" key="6">
    <source>
        <dbReference type="Proteomes" id="UP000823521"/>
    </source>
</evidence>
<evidence type="ECO:0000256" key="1">
    <source>
        <dbReference type="ARBA" id="ARBA00022603"/>
    </source>
</evidence>
<accession>A0ABS3W1M5</accession>
<dbReference type="Pfam" id="PF13649">
    <property type="entry name" value="Methyltransf_25"/>
    <property type="match status" value="1"/>
</dbReference>
<protein>
    <submittedName>
        <fullName evidence="5">Methyltransferase domain-containing protein</fullName>
    </submittedName>
</protein>
<evidence type="ECO:0000256" key="2">
    <source>
        <dbReference type="ARBA" id="ARBA00022679"/>
    </source>
</evidence>
<dbReference type="GO" id="GO:0032259">
    <property type="term" value="P:methylation"/>
    <property type="evidence" value="ECO:0007669"/>
    <property type="project" value="UniProtKB-KW"/>
</dbReference>
<sequence length="232" mass="25435">MTDVNQGESLIAGFEAFYNGKSPVDGMTFAALPWDIGEPQPRVVDSVRAGRFSGRVLDSGCGLGDNTIHLTGLGYDVLGVDGAPTAVEWARRRARAQGVPAQFAVADVTRLDGYEDSFDSILDSGVYDCFDAELRRRYVAALHRAARPGARFILYCLSDLVPCELPGVYRIDEQILRDDLGGGGWPITDLRRDTFLVNEYAGHFFREQGLTVDFDDRGRVALPAWAVEAVRA</sequence>
<evidence type="ECO:0000313" key="5">
    <source>
        <dbReference type="EMBL" id="MBO4210692.1"/>
    </source>
</evidence>